<accession>A0A383ENV5</accession>
<name>A0A383ENV5_9ZZZZ</name>
<protein>
    <submittedName>
        <fullName evidence="2">Uncharacterized protein</fullName>
    </submittedName>
</protein>
<feature type="non-terminal residue" evidence="2">
    <location>
        <position position="41"/>
    </location>
</feature>
<sequence>VEFEGGDSESARQSREAYWWNRPSEGNTVSPDGSTFEYEDT</sequence>
<reference evidence="2" key="1">
    <citation type="submission" date="2018-05" db="EMBL/GenBank/DDBJ databases">
        <authorList>
            <person name="Lanie J.A."/>
            <person name="Ng W.-L."/>
            <person name="Kazmierczak K.M."/>
            <person name="Andrzejewski T.M."/>
            <person name="Davidsen T.M."/>
            <person name="Wayne K.J."/>
            <person name="Tettelin H."/>
            <person name="Glass J.I."/>
            <person name="Rusch D."/>
            <person name="Podicherti R."/>
            <person name="Tsui H.-C.T."/>
            <person name="Winkler M.E."/>
        </authorList>
    </citation>
    <scope>NUCLEOTIDE SEQUENCE</scope>
</reference>
<feature type="region of interest" description="Disordered" evidence="1">
    <location>
        <begin position="1"/>
        <end position="41"/>
    </location>
</feature>
<gene>
    <name evidence="2" type="ORF">METZ01_LOCUS511153</name>
</gene>
<evidence type="ECO:0000256" key="1">
    <source>
        <dbReference type="SAM" id="MobiDB-lite"/>
    </source>
</evidence>
<proteinExistence type="predicted"/>
<feature type="compositionally biased region" description="Polar residues" evidence="1">
    <location>
        <begin position="24"/>
        <end position="33"/>
    </location>
</feature>
<evidence type="ECO:0000313" key="2">
    <source>
        <dbReference type="EMBL" id="SVE58299.1"/>
    </source>
</evidence>
<dbReference type="AlphaFoldDB" id="A0A383ENV5"/>
<feature type="non-terminal residue" evidence="2">
    <location>
        <position position="1"/>
    </location>
</feature>
<organism evidence="2">
    <name type="scientific">marine metagenome</name>
    <dbReference type="NCBI Taxonomy" id="408172"/>
    <lineage>
        <taxon>unclassified sequences</taxon>
        <taxon>metagenomes</taxon>
        <taxon>ecological metagenomes</taxon>
    </lineage>
</organism>
<dbReference type="EMBL" id="UINC01227423">
    <property type="protein sequence ID" value="SVE58299.1"/>
    <property type="molecule type" value="Genomic_DNA"/>
</dbReference>